<comment type="caution">
    <text evidence="2">The sequence shown here is derived from an EMBL/GenBank/DDBJ whole genome shotgun (WGS) entry which is preliminary data.</text>
</comment>
<proteinExistence type="predicted"/>
<dbReference type="RefSeq" id="XP_060288192.1">
    <property type="nucleotide sequence ID" value="XM_060429602.1"/>
</dbReference>
<accession>A0AAJ0CB48</accession>
<dbReference type="GeneID" id="85312789"/>
<evidence type="ECO:0000313" key="2">
    <source>
        <dbReference type="EMBL" id="KAK1771979.1"/>
    </source>
</evidence>
<dbReference type="Proteomes" id="UP001244011">
    <property type="component" value="Unassembled WGS sequence"/>
</dbReference>
<organism evidence="2 3">
    <name type="scientific">Phialemonium atrogriseum</name>
    <dbReference type="NCBI Taxonomy" id="1093897"/>
    <lineage>
        <taxon>Eukaryota</taxon>
        <taxon>Fungi</taxon>
        <taxon>Dikarya</taxon>
        <taxon>Ascomycota</taxon>
        <taxon>Pezizomycotina</taxon>
        <taxon>Sordariomycetes</taxon>
        <taxon>Sordariomycetidae</taxon>
        <taxon>Cephalothecales</taxon>
        <taxon>Cephalothecaceae</taxon>
        <taxon>Phialemonium</taxon>
    </lineage>
</organism>
<dbReference type="AlphaFoldDB" id="A0AAJ0CB48"/>
<evidence type="ECO:0000256" key="1">
    <source>
        <dbReference type="SAM" id="MobiDB-lite"/>
    </source>
</evidence>
<reference evidence="2" key="1">
    <citation type="submission" date="2023-06" db="EMBL/GenBank/DDBJ databases">
        <title>Genome-scale phylogeny and comparative genomics of the fungal order Sordariales.</title>
        <authorList>
            <consortium name="Lawrence Berkeley National Laboratory"/>
            <person name="Hensen N."/>
            <person name="Bonometti L."/>
            <person name="Westerberg I."/>
            <person name="Brannstrom I.O."/>
            <person name="Guillou S."/>
            <person name="Cros-Aarteil S."/>
            <person name="Calhoun S."/>
            <person name="Haridas S."/>
            <person name="Kuo A."/>
            <person name="Mondo S."/>
            <person name="Pangilinan J."/>
            <person name="Riley R."/>
            <person name="Labutti K."/>
            <person name="Andreopoulos B."/>
            <person name="Lipzen A."/>
            <person name="Chen C."/>
            <person name="Yanf M."/>
            <person name="Daum C."/>
            <person name="Ng V."/>
            <person name="Clum A."/>
            <person name="Steindorff A."/>
            <person name="Ohm R."/>
            <person name="Martin F."/>
            <person name="Silar P."/>
            <person name="Natvig D."/>
            <person name="Lalanne C."/>
            <person name="Gautier V."/>
            <person name="Ament-Velasquez S.L."/>
            <person name="Kruys A."/>
            <person name="Hutchinson M.I."/>
            <person name="Powell A.J."/>
            <person name="Barry K."/>
            <person name="Miller A.N."/>
            <person name="Grigoriev I.V."/>
            <person name="Debuchy R."/>
            <person name="Gladieux P."/>
            <person name="Thoren M.H."/>
            <person name="Johannesson H."/>
        </authorList>
    </citation>
    <scope>NUCLEOTIDE SEQUENCE</scope>
    <source>
        <strain evidence="2">8032-3</strain>
    </source>
</reference>
<sequence>MEPNSSLKQPWKAWYKTGESKDANPLSKLKSICGRGQGSIPQRPRQVDLTAEKQA</sequence>
<feature type="region of interest" description="Disordered" evidence="1">
    <location>
        <begin position="16"/>
        <end position="55"/>
    </location>
</feature>
<dbReference type="EMBL" id="MU838998">
    <property type="protein sequence ID" value="KAK1771979.1"/>
    <property type="molecule type" value="Genomic_DNA"/>
</dbReference>
<evidence type="ECO:0000313" key="3">
    <source>
        <dbReference type="Proteomes" id="UP001244011"/>
    </source>
</evidence>
<protein>
    <submittedName>
        <fullName evidence="2">Uncharacterized protein</fullName>
    </submittedName>
</protein>
<keyword evidence="3" id="KW-1185">Reference proteome</keyword>
<name>A0AAJ0CB48_9PEZI</name>
<gene>
    <name evidence="2" type="ORF">QBC33DRAFT_555141</name>
</gene>